<reference evidence="3" key="1">
    <citation type="journal article" date="2013" name="Nature">
        <title>Pan genome of the phytoplankton Emiliania underpins its global distribution.</title>
        <authorList>
            <person name="Read B.A."/>
            <person name="Kegel J."/>
            <person name="Klute M.J."/>
            <person name="Kuo A."/>
            <person name="Lefebvre S.C."/>
            <person name="Maumus F."/>
            <person name="Mayer C."/>
            <person name="Miller J."/>
            <person name="Monier A."/>
            <person name="Salamov A."/>
            <person name="Young J."/>
            <person name="Aguilar M."/>
            <person name="Claverie J.M."/>
            <person name="Frickenhaus S."/>
            <person name="Gonzalez K."/>
            <person name="Herman E.K."/>
            <person name="Lin Y.C."/>
            <person name="Napier J."/>
            <person name="Ogata H."/>
            <person name="Sarno A.F."/>
            <person name="Shmutz J."/>
            <person name="Schroeder D."/>
            <person name="de Vargas C."/>
            <person name="Verret F."/>
            <person name="von Dassow P."/>
            <person name="Valentin K."/>
            <person name="Van de Peer Y."/>
            <person name="Wheeler G."/>
            <person name="Dacks J.B."/>
            <person name="Delwiche C.F."/>
            <person name="Dyhrman S.T."/>
            <person name="Glockner G."/>
            <person name="John U."/>
            <person name="Richards T."/>
            <person name="Worden A.Z."/>
            <person name="Zhang X."/>
            <person name="Grigoriev I.V."/>
            <person name="Allen A.E."/>
            <person name="Bidle K."/>
            <person name="Borodovsky M."/>
            <person name="Bowler C."/>
            <person name="Brownlee C."/>
            <person name="Cock J.M."/>
            <person name="Elias M."/>
            <person name="Gladyshev V.N."/>
            <person name="Groth M."/>
            <person name="Guda C."/>
            <person name="Hadaegh A."/>
            <person name="Iglesias-Rodriguez M.D."/>
            <person name="Jenkins J."/>
            <person name="Jones B.M."/>
            <person name="Lawson T."/>
            <person name="Leese F."/>
            <person name="Lindquist E."/>
            <person name="Lobanov A."/>
            <person name="Lomsadze A."/>
            <person name="Malik S.B."/>
            <person name="Marsh M.E."/>
            <person name="Mackinder L."/>
            <person name="Mock T."/>
            <person name="Mueller-Roeber B."/>
            <person name="Pagarete A."/>
            <person name="Parker M."/>
            <person name="Probert I."/>
            <person name="Quesneville H."/>
            <person name="Raines C."/>
            <person name="Rensing S.A."/>
            <person name="Riano-Pachon D.M."/>
            <person name="Richier S."/>
            <person name="Rokitta S."/>
            <person name="Shiraiwa Y."/>
            <person name="Soanes D.M."/>
            <person name="van der Giezen M."/>
            <person name="Wahlund T.M."/>
            <person name="Williams B."/>
            <person name="Wilson W."/>
            <person name="Wolfe G."/>
            <person name="Wurch L.L."/>
        </authorList>
    </citation>
    <scope>NUCLEOTIDE SEQUENCE</scope>
</reference>
<feature type="transmembrane region" description="Helical" evidence="1">
    <location>
        <begin position="93"/>
        <end position="115"/>
    </location>
</feature>
<keyword evidence="1" id="KW-1133">Transmembrane helix</keyword>
<sequence>MMILLPTATAASSTLRRQPLMTARVPGGDLRESASRVGCSAAAAAATWSLSTSCGLDSVSASSLVGLGAGAALPAPLATAAFCGTFAGMSSRVVAPSALAAAALGGAAAAVLVALDASDTRVLKGYGGRLGAVAALAGLASIAASAELRAAGLLYQPSLAAAAAAPERLWRTVGATVLGSAATRLWARRLALLLLVGDCPVIASSGEATGTESVDGVLLE</sequence>
<dbReference type="Proteomes" id="UP000013827">
    <property type="component" value="Unassembled WGS sequence"/>
</dbReference>
<evidence type="ECO:0000313" key="2">
    <source>
        <dbReference type="EnsemblProtists" id="EOD10720"/>
    </source>
</evidence>
<keyword evidence="1" id="KW-0472">Membrane</keyword>
<evidence type="ECO:0000313" key="3">
    <source>
        <dbReference type="Proteomes" id="UP000013827"/>
    </source>
</evidence>
<dbReference type="GeneID" id="17256775"/>
<name>A0A0D3IHI5_EMIH1</name>
<reference evidence="2" key="2">
    <citation type="submission" date="2024-10" db="UniProtKB">
        <authorList>
            <consortium name="EnsemblProtists"/>
        </authorList>
    </citation>
    <scope>IDENTIFICATION</scope>
</reference>
<dbReference type="PaxDb" id="2903-EOD10720"/>
<evidence type="ECO:0000256" key="1">
    <source>
        <dbReference type="SAM" id="Phobius"/>
    </source>
</evidence>
<dbReference type="KEGG" id="ehx:EMIHUDRAFT_215526"/>
<keyword evidence="3" id="KW-1185">Reference proteome</keyword>
<dbReference type="HOGENOM" id="CLU_1258127_0_0_1"/>
<dbReference type="EnsemblProtists" id="EOD10720">
    <property type="protein sequence ID" value="EOD10720"/>
    <property type="gene ID" value="EMIHUDRAFT_215526"/>
</dbReference>
<feature type="transmembrane region" description="Helical" evidence="1">
    <location>
        <begin position="127"/>
        <end position="148"/>
    </location>
</feature>
<organism evidence="2 3">
    <name type="scientific">Emiliania huxleyi (strain CCMP1516)</name>
    <dbReference type="NCBI Taxonomy" id="280463"/>
    <lineage>
        <taxon>Eukaryota</taxon>
        <taxon>Haptista</taxon>
        <taxon>Haptophyta</taxon>
        <taxon>Prymnesiophyceae</taxon>
        <taxon>Isochrysidales</taxon>
        <taxon>Noelaerhabdaceae</taxon>
        <taxon>Emiliania</taxon>
    </lineage>
</organism>
<proteinExistence type="predicted"/>
<keyword evidence="1" id="KW-0812">Transmembrane</keyword>
<dbReference type="RefSeq" id="XP_005763149.1">
    <property type="nucleotide sequence ID" value="XM_005763092.1"/>
</dbReference>
<accession>A0A0D3IHI5</accession>
<protein>
    <submittedName>
        <fullName evidence="2">Uncharacterized protein</fullName>
    </submittedName>
</protein>
<feature type="transmembrane region" description="Helical" evidence="1">
    <location>
        <begin position="64"/>
        <end position="87"/>
    </location>
</feature>
<dbReference type="AlphaFoldDB" id="A0A0D3IHI5"/>